<dbReference type="InterPro" id="IPR018247">
    <property type="entry name" value="EF_Hand_1_Ca_BS"/>
</dbReference>
<feature type="domain" description="EF-hand" evidence="4">
    <location>
        <begin position="367"/>
        <end position="390"/>
    </location>
</feature>
<keyword evidence="3" id="KW-0106">Calcium</keyword>
<evidence type="ECO:0000313" key="5">
    <source>
        <dbReference type="Proteomes" id="UP000515135"/>
    </source>
</evidence>
<dbReference type="Pfam" id="PF13202">
    <property type="entry name" value="EF-hand_5"/>
    <property type="match status" value="1"/>
</dbReference>
<reference evidence="6 7" key="1">
    <citation type="submission" date="2025-04" db="UniProtKB">
        <authorList>
            <consortium name="RefSeq"/>
        </authorList>
    </citation>
    <scope>IDENTIFICATION</scope>
    <source>
        <tissue evidence="6 7">Gonad</tissue>
    </source>
</reference>
<dbReference type="PROSITE" id="PS50222">
    <property type="entry name" value="EF_HAND_2"/>
    <property type="match status" value="3"/>
</dbReference>
<dbReference type="PROSITE" id="PS00018">
    <property type="entry name" value="EF_HAND_1"/>
    <property type="match status" value="8"/>
</dbReference>
<proteinExistence type="predicted"/>
<dbReference type="InterPro" id="IPR039647">
    <property type="entry name" value="EF_hand_pair_protein_CML-like"/>
</dbReference>
<keyword evidence="2" id="KW-0677">Repeat</keyword>
<keyword evidence="1" id="KW-0479">Metal-binding</keyword>
<dbReference type="OrthoDB" id="10419356at2759"/>
<gene>
    <name evidence="6 7" type="primary">LOC109485733</name>
</gene>
<keyword evidence="5" id="KW-1185">Reference proteome</keyword>
<dbReference type="RefSeq" id="XP_019644961.1">
    <property type="nucleotide sequence ID" value="XM_019789402.1"/>
</dbReference>
<accession>A0A6P5ASG6</accession>
<dbReference type="SUPFAM" id="SSF47473">
    <property type="entry name" value="EF-hand"/>
    <property type="match status" value="7"/>
</dbReference>
<dbReference type="GeneID" id="109485733"/>
<sequence length="868" mass="96896">MAPFLLFFVALATASPLKRQMSAIDADGDGLISRPEVHNVMTLQNALVALDAVDGDHGFTEQETTDFFGDSSLYAQWNTNGDDHLSFGEVHHAITLDGMFDWFDTNGDGFLEGTEADKVVYVYDLMVAQGIHHGNFRSHHHLDADQDGQVSLLEAMNGIDVEQAINALDSNGDGMFTQTQALQFMDHHMFAVLDTNHDHQLSFDEIRTGLTVQDLFNFYDQNDDGFLTGTEVDQMQYIWDSIHGHGNNRMHHELDANGDGQVTQQEATQGIHFNQALHAIDSDGDGSLTQTQALQFLDHHYFNSLDTNHDHELSIDEISAGMTLNQLFNIHDHDNDGVLTGSEADGFQFLWNAVHGHGHNRRQATGIDADGDGLISRPEVHNVMTLQNALVALDAVDGDHGFTEQETTDFFGDSTLYAQWNTNGDDHLSFGEVHHAITLDGMFDWFDTNGDGFLEGAEADKVVYVYDLMVAQGIHHGNFRNHHELDANNDAHISKPEVMNAFTLEQALVALDTNGDMQFTVDDALQFIDHHYFNVLDTNHDHVIDFNEILTGTTLSELFDFYDENSDGFLYGTEADIMIYVYNEIQNSIVVTSPPATADPNTVAPFRVIPRVLDTNNDAHISKPEVLNAFTLEQALIALDTNGDQQFTVDDALQFIDHHYFNVLDTNHDHVIDFNEILTGTTLSELFDFYDENSDGFLYGTEADIMIYVYNEIQNSIVVTSPPATADPNTVAPFRVIPRVLDTNNDAHISKPEVLNAFTLEQALVALDTNGDMQFTVDDALQFIDHHYFNVLDTNHDHVIDFNEILTGTTLSELFDFYDENSDGFLYGTEADIMIYIYNEIQNSIVPTNAVVTGTPATGTDFPNTVFF</sequence>
<dbReference type="SMART" id="SM00054">
    <property type="entry name" value="EFh"/>
    <property type="match status" value="13"/>
</dbReference>
<dbReference type="InterPro" id="IPR011992">
    <property type="entry name" value="EF-hand-dom_pair"/>
</dbReference>
<evidence type="ECO:0000313" key="6">
    <source>
        <dbReference type="RefSeq" id="XP_019644961.1"/>
    </source>
</evidence>
<evidence type="ECO:0000259" key="4">
    <source>
        <dbReference type="PROSITE" id="PS50222"/>
    </source>
</evidence>
<feature type="domain" description="EF-hand" evidence="4">
    <location>
        <begin position="12"/>
        <end position="47"/>
    </location>
</feature>
<name>A0A6P5ASG6_BRABE</name>
<organism evidence="5 6">
    <name type="scientific">Branchiostoma belcheri</name>
    <name type="common">Amphioxus</name>
    <dbReference type="NCBI Taxonomy" id="7741"/>
    <lineage>
        <taxon>Eukaryota</taxon>
        <taxon>Metazoa</taxon>
        <taxon>Chordata</taxon>
        <taxon>Cephalochordata</taxon>
        <taxon>Leptocardii</taxon>
        <taxon>Amphioxiformes</taxon>
        <taxon>Branchiostomatidae</taxon>
        <taxon>Branchiostoma</taxon>
    </lineage>
</organism>
<evidence type="ECO:0000256" key="2">
    <source>
        <dbReference type="ARBA" id="ARBA00022737"/>
    </source>
</evidence>
<dbReference type="KEGG" id="bbel:109485733"/>
<dbReference type="RefSeq" id="XP_019644962.1">
    <property type="nucleotide sequence ID" value="XM_019789403.1"/>
</dbReference>
<evidence type="ECO:0000256" key="1">
    <source>
        <dbReference type="ARBA" id="ARBA00022723"/>
    </source>
</evidence>
<dbReference type="InterPro" id="IPR002048">
    <property type="entry name" value="EF_hand_dom"/>
</dbReference>
<protein>
    <submittedName>
        <fullName evidence="6 7">Uncharacterized protein LOC109485733 isoform X1</fullName>
    </submittedName>
</protein>
<evidence type="ECO:0000313" key="7">
    <source>
        <dbReference type="RefSeq" id="XP_019644962.1"/>
    </source>
</evidence>
<dbReference type="GO" id="GO:0005509">
    <property type="term" value="F:calcium ion binding"/>
    <property type="evidence" value="ECO:0007669"/>
    <property type="project" value="InterPro"/>
</dbReference>
<evidence type="ECO:0000256" key="3">
    <source>
        <dbReference type="ARBA" id="ARBA00022837"/>
    </source>
</evidence>
<dbReference type="Proteomes" id="UP000515135">
    <property type="component" value="Unplaced"/>
</dbReference>
<dbReference type="Gene3D" id="1.10.238.10">
    <property type="entry name" value="EF-hand"/>
    <property type="match status" value="9"/>
</dbReference>
<dbReference type="PANTHER" id="PTHR10891">
    <property type="entry name" value="EF-HAND CALCIUM-BINDING DOMAIN CONTAINING PROTEIN"/>
    <property type="match status" value="1"/>
</dbReference>
<feature type="domain" description="EF-hand" evidence="4">
    <location>
        <begin position="189"/>
        <end position="216"/>
    </location>
</feature>
<dbReference type="AlphaFoldDB" id="A0A6P5ASG6"/>